<dbReference type="InterPro" id="IPR036849">
    <property type="entry name" value="Enolase-like_C_sf"/>
</dbReference>
<dbReference type="Pfam" id="PF02746">
    <property type="entry name" value="MR_MLE_N"/>
    <property type="match status" value="1"/>
</dbReference>
<dbReference type="PROSITE" id="PS00908">
    <property type="entry name" value="MR_MLE_1"/>
    <property type="match status" value="1"/>
</dbReference>
<reference evidence="3 4" key="1">
    <citation type="submission" date="2020-03" db="EMBL/GenBank/DDBJ databases">
        <title>WGS of the type strain of Planosporangium spp.</title>
        <authorList>
            <person name="Thawai C."/>
        </authorList>
    </citation>
    <scope>NUCLEOTIDE SEQUENCE [LARGE SCALE GENOMIC DNA]</scope>
    <source>
        <strain evidence="3 4">TBRC 5610</strain>
    </source>
</reference>
<dbReference type="RefSeq" id="WP_167928442.1">
    <property type="nucleotide sequence ID" value="NZ_JAATVY010000031.1"/>
</dbReference>
<dbReference type="InterPro" id="IPR029017">
    <property type="entry name" value="Enolase-like_N"/>
</dbReference>
<dbReference type="SFLD" id="SFLDS00001">
    <property type="entry name" value="Enolase"/>
    <property type="match status" value="1"/>
</dbReference>
<feature type="domain" description="Mandelate racemase/muconate lactonizing enzyme C-terminal" evidence="2">
    <location>
        <begin position="127"/>
        <end position="232"/>
    </location>
</feature>
<dbReference type="SMART" id="SM00922">
    <property type="entry name" value="MR_MLE"/>
    <property type="match status" value="1"/>
</dbReference>
<evidence type="ECO:0000256" key="1">
    <source>
        <dbReference type="ARBA" id="ARBA00023239"/>
    </source>
</evidence>
<evidence type="ECO:0000313" key="3">
    <source>
        <dbReference type="EMBL" id="NJC73542.1"/>
    </source>
</evidence>
<evidence type="ECO:0000259" key="2">
    <source>
        <dbReference type="SMART" id="SM00922"/>
    </source>
</evidence>
<organism evidence="3 4">
    <name type="scientific">Planosporangium thailandense</name>
    <dbReference type="NCBI Taxonomy" id="765197"/>
    <lineage>
        <taxon>Bacteria</taxon>
        <taxon>Bacillati</taxon>
        <taxon>Actinomycetota</taxon>
        <taxon>Actinomycetes</taxon>
        <taxon>Micromonosporales</taxon>
        <taxon>Micromonosporaceae</taxon>
        <taxon>Planosporangium</taxon>
    </lineage>
</organism>
<dbReference type="Gene3D" id="3.20.20.120">
    <property type="entry name" value="Enolase-like C-terminal domain"/>
    <property type="match status" value="1"/>
</dbReference>
<dbReference type="Gene3D" id="3.30.390.10">
    <property type="entry name" value="Enolase-like, N-terminal domain"/>
    <property type="match status" value="1"/>
</dbReference>
<keyword evidence="1 3" id="KW-0456">Lyase</keyword>
<dbReference type="PANTHER" id="PTHR48080">
    <property type="entry name" value="D-GALACTONATE DEHYDRATASE-RELATED"/>
    <property type="match status" value="1"/>
</dbReference>
<dbReference type="Proteomes" id="UP000722989">
    <property type="component" value="Unassembled WGS sequence"/>
</dbReference>
<sequence>MTTKITRVETFLVPPRWLFVRVETEGGIVGWGEATCEGRSETVRTAVDQLSELLIGQDALRISDHWQVMTKGSFYRGGPILASAVSGLDQALWDIAGKWYGGPVHQLLGGPVRDRVRVYGWVGGDEPSEVADHIAAQVEAGLTAVKMNASGRMSPIASVAELDEVVARVAAAREVLGEHRDVAVDFHGRFTLANARRVAPLLEPLRPFFLEEPVVPENSHLIGEFVRSTTTPVSTGERLYSRQEFLPVFQAGIAVAQPDLSHAGGITEVCKIAALAEVFDVQLAPHCPLGPLALAACLQVGFATPNYLIQEQSVGIHYNVGAEVLDYCLDKTPLTFVNGYVERLMAPGLGIEIDEQAVRAADKRGHAWRGPVWRHPDGSFAEW</sequence>
<dbReference type="PANTHER" id="PTHR48080:SF2">
    <property type="entry name" value="D-GALACTONATE DEHYDRATASE"/>
    <property type="match status" value="1"/>
</dbReference>
<dbReference type="EMBL" id="JAATVY010000031">
    <property type="protein sequence ID" value="NJC73542.1"/>
    <property type="molecule type" value="Genomic_DNA"/>
</dbReference>
<dbReference type="SFLD" id="SFLDG00179">
    <property type="entry name" value="mandelate_racemase"/>
    <property type="match status" value="1"/>
</dbReference>
<comment type="caution">
    <text evidence="3">The sequence shown here is derived from an EMBL/GenBank/DDBJ whole genome shotgun (WGS) entry which is preliminary data.</text>
</comment>
<dbReference type="Pfam" id="PF13378">
    <property type="entry name" value="MR_MLE_C"/>
    <property type="match status" value="1"/>
</dbReference>
<accession>A0ABX0Y813</accession>
<proteinExistence type="predicted"/>
<dbReference type="PROSITE" id="PS00909">
    <property type="entry name" value="MR_MLE_2"/>
    <property type="match status" value="1"/>
</dbReference>
<gene>
    <name evidence="3" type="primary">dgoD</name>
    <name evidence="3" type="ORF">HC031_28010</name>
</gene>
<dbReference type="EC" id="4.2.1.6" evidence="3"/>
<keyword evidence="4" id="KW-1185">Reference proteome</keyword>
<name>A0ABX0Y813_9ACTN</name>
<dbReference type="SUPFAM" id="SSF51604">
    <property type="entry name" value="Enolase C-terminal domain-like"/>
    <property type="match status" value="1"/>
</dbReference>
<dbReference type="GO" id="GO:0008869">
    <property type="term" value="F:galactonate dehydratase activity"/>
    <property type="evidence" value="ECO:0007669"/>
    <property type="project" value="UniProtKB-EC"/>
</dbReference>
<dbReference type="InterPro" id="IPR029065">
    <property type="entry name" value="Enolase_C-like"/>
</dbReference>
<protein>
    <submittedName>
        <fullName evidence="3">Galactonate dehydratase</fullName>
        <ecNumber evidence="3">4.2.1.6</ecNumber>
    </submittedName>
</protein>
<evidence type="ECO:0000313" key="4">
    <source>
        <dbReference type="Proteomes" id="UP000722989"/>
    </source>
</evidence>
<dbReference type="InterPro" id="IPR034593">
    <property type="entry name" value="DgoD-like"/>
</dbReference>
<dbReference type="NCBIfam" id="NF010624">
    <property type="entry name" value="PRK14017.1"/>
    <property type="match status" value="1"/>
</dbReference>
<dbReference type="InterPro" id="IPR018110">
    <property type="entry name" value="Mandel_Rmase/mucon_lact_enz_CS"/>
</dbReference>
<dbReference type="InterPro" id="IPR013342">
    <property type="entry name" value="Mandelate_racemase_C"/>
</dbReference>
<dbReference type="SUPFAM" id="SSF54826">
    <property type="entry name" value="Enolase N-terminal domain-like"/>
    <property type="match status" value="1"/>
</dbReference>
<dbReference type="InterPro" id="IPR013341">
    <property type="entry name" value="Mandelate_racemase_N_dom"/>
</dbReference>